<evidence type="ECO:0000313" key="4">
    <source>
        <dbReference type="Proteomes" id="UP000615455"/>
    </source>
</evidence>
<name>A0ABQ1EMP2_9BACL</name>
<dbReference type="SUPFAM" id="SSF52266">
    <property type="entry name" value="SGNH hydrolase"/>
    <property type="match status" value="1"/>
</dbReference>
<keyword evidence="4" id="KW-1185">Reference proteome</keyword>
<comment type="caution">
    <text evidence="3">The sequence shown here is derived from an EMBL/GenBank/DDBJ whole genome shotgun (WGS) entry which is preliminary data.</text>
</comment>
<sequence>MDMKIDLQGSFEAIGKWVVTNYTGDSAVKRTLYSVSDDNSFAIWRPQIRCKANVRIWAFIVKGTGIHTYEISSIKKEVIQVDFTDKEPHWAELGTFLLDGQGEEYIKLYNIQKGNNIRAAEMKFEVLSADGASVQMTQIVEQEGFGLNFEEFIDHTPVVARDKHTDKLWIPAIFSDNMVIQRRMPIRIWGEAKELSEVHISLDNYNKRTPVINGKWEVEFPPLEAGKPFNIKISAGSEEIKVKNVLVGEVWLCSGQSNMELATVRIDNSMNELLGADVPNLRLFKHDMLLNDTSREDVQNARWCQASYSSAADFSAIAYIFGNELYKLIDVPVGIILSSVGGTKIEYWMSEDAFGSDEQIKGSFIPCNYYYGVIAPFTNCNVKGVVWYQGESNETDLNYSIKLAAMIQDWRKKWGYEFPFLLVQLPQYDVWERFENVRKAQRLVSESLSNVGLAVCSDLGDIYDLHPTDKRPVAERLAALAKAIAYNE</sequence>
<proteinExistence type="predicted"/>
<dbReference type="Gene3D" id="3.40.50.1110">
    <property type="entry name" value="SGNH hydrolase"/>
    <property type="match status" value="1"/>
</dbReference>
<protein>
    <recommendedName>
        <fullName evidence="2">Sialate O-acetylesterase domain-containing protein</fullName>
    </recommendedName>
</protein>
<evidence type="ECO:0000259" key="2">
    <source>
        <dbReference type="Pfam" id="PF03629"/>
    </source>
</evidence>
<dbReference type="InterPro" id="IPR036514">
    <property type="entry name" value="SGNH_hydro_sf"/>
</dbReference>
<evidence type="ECO:0000256" key="1">
    <source>
        <dbReference type="ARBA" id="ARBA00022801"/>
    </source>
</evidence>
<evidence type="ECO:0000313" key="3">
    <source>
        <dbReference type="EMBL" id="GFZ78983.1"/>
    </source>
</evidence>
<dbReference type="InterPro" id="IPR005181">
    <property type="entry name" value="SASA"/>
</dbReference>
<dbReference type="Pfam" id="PF03629">
    <property type="entry name" value="SASA"/>
    <property type="match status" value="1"/>
</dbReference>
<reference evidence="4" key="1">
    <citation type="journal article" date="2019" name="Int. J. Syst. Evol. Microbiol.">
        <title>The Global Catalogue of Microorganisms (GCM) 10K type strain sequencing project: providing services to taxonomists for standard genome sequencing and annotation.</title>
        <authorList>
            <consortium name="The Broad Institute Genomics Platform"/>
            <consortium name="The Broad Institute Genome Sequencing Center for Infectious Disease"/>
            <person name="Wu L."/>
            <person name="Ma J."/>
        </authorList>
    </citation>
    <scope>NUCLEOTIDE SEQUENCE [LARGE SCALE GENOMIC DNA]</scope>
    <source>
        <strain evidence="4">CGMCC 1.15043</strain>
    </source>
</reference>
<dbReference type="InterPro" id="IPR039329">
    <property type="entry name" value="SIAE"/>
</dbReference>
<dbReference type="PANTHER" id="PTHR22901">
    <property type="entry name" value="SIALATE O-ACETYLESTERASE"/>
    <property type="match status" value="1"/>
</dbReference>
<dbReference type="Proteomes" id="UP000615455">
    <property type="component" value="Unassembled WGS sequence"/>
</dbReference>
<keyword evidence="1" id="KW-0378">Hydrolase</keyword>
<dbReference type="RefSeq" id="WP_189012020.1">
    <property type="nucleotide sequence ID" value="NZ_BMHE01000010.1"/>
</dbReference>
<gene>
    <name evidence="3" type="ORF">GCM10008018_25670</name>
</gene>
<feature type="domain" description="Sialate O-acetylesterase" evidence="2">
    <location>
        <begin position="249"/>
        <end position="460"/>
    </location>
</feature>
<organism evidence="3 4">
    <name type="scientific">Paenibacillus marchantiophytorum</name>
    <dbReference type="NCBI Taxonomy" id="1619310"/>
    <lineage>
        <taxon>Bacteria</taxon>
        <taxon>Bacillati</taxon>
        <taxon>Bacillota</taxon>
        <taxon>Bacilli</taxon>
        <taxon>Bacillales</taxon>
        <taxon>Paenibacillaceae</taxon>
        <taxon>Paenibacillus</taxon>
    </lineage>
</organism>
<dbReference type="PANTHER" id="PTHR22901:SF0">
    <property type="entry name" value="SIALATE O-ACETYLESTERASE"/>
    <property type="match status" value="1"/>
</dbReference>
<accession>A0ABQ1EMP2</accession>
<dbReference type="EMBL" id="BMHE01000010">
    <property type="protein sequence ID" value="GFZ78983.1"/>
    <property type="molecule type" value="Genomic_DNA"/>
</dbReference>